<dbReference type="Pfam" id="PF02913">
    <property type="entry name" value="FAD-oxidase_C"/>
    <property type="match status" value="1"/>
</dbReference>
<proteinExistence type="inferred from homology"/>
<evidence type="ECO:0000256" key="4">
    <source>
        <dbReference type="ARBA" id="ARBA00022827"/>
    </source>
</evidence>
<accession>A0A432V1S2</accession>
<dbReference type="GO" id="GO:0016491">
    <property type="term" value="F:oxidoreductase activity"/>
    <property type="evidence" value="ECO:0007669"/>
    <property type="project" value="UniProtKB-KW"/>
</dbReference>
<dbReference type="InterPro" id="IPR016166">
    <property type="entry name" value="FAD-bd_PCMH"/>
</dbReference>
<dbReference type="SUPFAM" id="SSF56176">
    <property type="entry name" value="FAD-binding/transporter-associated domain-like"/>
    <property type="match status" value="1"/>
</dbReference>
<keyword evidence="4" id="KW-0274">FAD</keyword>
<reference evidence="7 8" key="1">
    <citation type="submission" date="2018-11" db="EMBL/GenBank/DDBJ databases">
        <title>Pseudaminobacter arsenicus sp. nov., an arsenic-resistant bacterium isolated from arsenic-rich aquifers.</title>
        <authorList>
            <person name="Mu Y."/>
        </authorList>
    </citation>
    <scope>NUCLEOTIDE SEQUENCE [LARGE SCALE GENOMIC DNA]</scope>
    <source>
        <strain evidence="7 8">CB3</strain>
    </source>
</reference>
<dbReference type="InterPro" id="IPR036318">
    <property type="entry name" value="FAD-bd_PCMH-like_sf"/>
</dbReference>
<dbReference type="Pfam" id="PF01565">
    <property type="entry name" value="FAD_binding_4"/>
    <property type="match status" value="1"/>
</dbReference>
<dbReference type="Gene3D" id="3.30.465.10">
    <property type="match status" value="1"/>
</dbReference>
<dbReference type="PROSITE" id="PS51387">
    <property type="entry name" value="FAD_PCMH"/>
    <property type="match status" value="1"/>
</dbReference>
<comment type="similarity">
    <text evidence="2">Belongs to the FAD-binding oxidoreductase/transferase type 4 family.</text>
</comment>
<dbReference type="SUPFAM" id="SSF55103">
    <property type="entry name" value="FAD-linked oxidases, C-terminal domain"/>
    <property type="match status" value="1"/>
</dbReference>
<dbReference type="PANTHER" id="PTHR43716:SF1">
    <property type="entry name" value="D-2-HYDROXYGLUTARATE DEHYDROGENASE, MITOCHONDRIAL"/>
    <property type="match status" value="1"/>
</dbReference>
<dbReference type="OrthoDB" id="9809290at2"/>
<dbReference type="Gene3D" id="3.30.70.2190">
    <property type="match status" value="1"/>
</dbReference>
<comment type="cofactor">
    <cofactor evidence="1">
        <name>FAD</name>
        <dbReference type="ChEBI" id="CHEBI:57692"/>
    </cofactor>
</comment>
<protein>
    <submittedName>
        <fullName evidence="7">FAD-binding oxidoreductase</fullName>
    </submittedName>
</protein>
<evidence type="ECO:0000256" key="1">
    <source>
        <dbReference type="ARBA" id="ARBA00001974"/>
    </source>
</evidence>
<dbReference type="Gene3D" id="1.10.45.10">
    <property type="entry name" value="Vanillyl-alcohol Oxidase, Chain A, domain 4"/>
    <property type="match status" value="1"/>
</dbReference>
<dbReference type="InterPro" id="IPR004113">
    <property type="entry name" value="FAD-bd_oxidored_4_C"/>
</dbReference>
<evidence type="ECO:0000313" key="8">
    <source>
        <dbReference type="Proteomes" id="UP000281647"/>
    </source>
</evidence>
<dbReference type="Gene3D" id="3.30.70.2740">
    <property type="match status" value="1"/>
</dbReference>
<dbReference type="Proteomes" id="UP000281647">
    <property type="component" value="Unassembled WGS sequence"/>
</dbReference>
<dbReference type="RefSeq" id="WP_128625318.1">
    <property type="nucleotide sequence ID" value="NZ_ML133512.1"/>
</dbReference>
<dbReference type="InterPro" id="IPR006094">
    <property type="entry name" value="Oxid_FAD_bind_N"/>
</dbReference>
<dbReference type="InterPro" id="IPR051264">
    <property type="entry name" value="FAD-oxidored/transferase_4"/>
</dbReference>
<keyword evidence="5" id="KW-0560">Oxidoreductase</keyword>
<dbReference type="InterPro" id="IPR016169">
    <property type="entry name" value="FAD-bd_PCMH_sub2"/>
</dbReference>
<keyword evidence="8" id="KW-1185">Reference proteome</keyword>
<gene>
    <name evidence="7" type="ORF">EET67_19620</name>
</gene>
<evidence type="ECO:0000259" key="6">
    <source>
        <dbReference type="PROSITE" id="PS51387"/>
    </source>
</evidence>
<evidence type="ECO:0000313" key="7">
    <source>
        <dbReference type="EMBL" id="RUM96065.1"/>
    </source>
</evidence>
<dbReference type="InterPro" id="IPR016164">
    <property type="entry name" value="FAD-linked_Oxase-like_C"/>
</dbReference>
<sequence>MTPDSASPEKPVPDALLDALRMVVGGGNVRTGEVVTAADPGWNPDNFGAGIVVAPGSTEEVAAVIRLCRDHQVPVVPQGGRTGLVGGSVSSPGQIVLSLARMNTIERLDPIERVAVVQAGATLEALQMAAAEHRLEPGIDLPSRGSATIGGMVSTNAGGIMAFRNGVMRHRVLGLEAVLADGSILSDLTRVVKTSAGYDLKHLFIGAEGTLGIVTRVVLKLDPLPRATATALFGLPSVGAALETIRLALDTEAGHLRAAEALWQSYIRLAASAHGWSEPDFPLDQPICLLLSLGGANEQALHSEFERLFAEVLDRFPETTGIIASSKQQEIDLWRLREDTDVIYRTHPASPSYDVSVPLSEIDAYVAHILQGLSAIEPDLEPYLFGHLADGNLHIALNRRGPLPERIAGAVETVLYDGLRQRGGSFSAEHGVGSKRIHSLLTTADPTKLEAMARVKATLDGQTIMNPGKVLPQKPQIQPRLRRRNA</sequence>
<evidence type="ECO:0000256" key="3">
    <source>
        <dbReference type="ARBA" id="ARBA00022630"/>
    </source>
</evidence>
<dbReference type="GO" id="GO:0071949">
    <property type="term" value="F:FAD binding"/>
    <property type="evidence" value="ECO:0007669"/>
    <property type="project" value="InterPro"/>
</dbReference>
<name>A0A432V1S2_9HYPH</name>
<dbReference type="GO" id="GO:0022904">
    <property type="term" value="P:respiratory electron transport chain"/>
    <property type="evidence" value="ECO:0007669"/>
    <property type="project" value="TreeGrafter"/>
</dbReference>
<evidence type="ECO:0000256" key="2">
    <source>
        <dbReference type="ARBA" id="ARBA00008000"/>
    </source>
</evidence>
<comment type="caution">
    <text evidence="7">The sequence shown here is derived from an EMBL/GenBank/DDBJ whole genome shotgun (WGS) entry which is preliminary data.</text>
</comment>
<evidence type="ECO:0000256" key="5">
    <source>
        <dbReference type="ARBA" id="ARBA00023002"/>
    </source>
</evidence>
<organism evidence="7 8">
    <name type="scientific">Borborobacter arsenicus</name>
    <dbReference type="NCBI Taxonomy" id="1851146"/>
    <lineage>
        <taxon>Bacteria</taxon>
        <taxon>Pseudomonadati</taxon>
        <taxon>Pseudomonadota</taxon>
        <taxon>Alphaproteobacteria</taxon>
        <taxon>Hyphomicrobiales</taxon>
        <taxon>Phyllobacteriaceae</taxon>
        <taxon>Borborobacter</taxon>
    </lineage>
</organism>
<dbReference type="EMBL" id="RKST01000023">
    <property type="protein sequence ID" value="RUM96065.1"/>
    <property type="molecule type" value="Genomic_DNA"/>
</dbReference>
<keyword evidence="3" id="KW-0285">Flavoprotein</keyword>
<feature type="domain" description="FAD-binding PCMH-type" evidence="6">
    <location>
        <begin position="44"/>
        <end position="224"/>
    </location>
</feature>
<dbReference type="AlphaFoldDB" id="A0A432V1S2"/>
<dbReference type="PANTHER" id="PTHR43716">
    <property type="entry name" value="D-2-HYDROXYGLUTARATE DEHYDROGENASE, MITOCHONDRIAL"/>
    <property type="match status" value="1"/>
</dbReference>
<dbReference type="InterPro" id="IPR016171">
    <property type="entry name" value="Vanillyl_alc_oxidase_C-sub2"/>
</dbReference>